<keyword evidence="2" id="KW-1185">Reference proteome</keyword>
<dbReference type="EMBL" id="BEXA01000001">
    <property type="protein sequence ID" value="GAY72406.1"/>
    <property type="molecule type" value="Genomic_DNA"/>
</dbReference>
<dbReference type="Proteomes" id="UP000286974">
    <property type="component" value="Unassembled WGS sequence"/>
</dbReference>
<proteinExistence type="predicted"/>
<name>A0A401FJD9_9LACO</name>
<dbReference type="AlphaFoldDB" id="A0A401FJD9"/>
<evidence type="ECO:0000313" key="1">
    <source>
        <dbReference type="EMBL" id="GAY72406.1"/>
    </source>
</evidence>
<evidence type="ECO:0000313" key="2">
    <source>
        <dbReference type="Proteomes" id="UP000286974"/>
    </source>
</evidence>
<gene>
    <name evidence="1" type="ORF">NBRC111893_552</name>
</gene>
<sequence length="64" mass="7238">MTDFKTLFNINCFSTDSEAQKVAAEQLQSNYNFEITCLHLDKSIQLLTTAKAAQLPQPRFAKTL</sequence>
<comment type="caution">
    <text evidence="1">The sequence shown here is derived from an EMBL/GenBank/DDBJ whole genome shotgun (WGS) entry which is preliminary data.</text>
</comment>
<reference evidence="1 2" key="1">
    <citation type="submission" date="2017-11" db="EMBL/GenBank/DDBJ databases">
        <title>Draft Genome Sequence of Lactobacillus curieae NBRC 111893 isolated from Koso, a Japanese sugar-Vegetable Fermented Beverage.</title>
        <authorList>
            <person name="Chiou T.Y."/>
            <person name="Oshima K."/>
            <person name="Suda W."/>
            <person name="Hattori M."/>
            <person name="Takahashi T."/>
        </authorList>
    </citation>
    <scope>NUCLEOTIDE SEQUENCE [LARGE SCALE GENOMIC DNA]</scope>
    <source>
        <strain evidence="1 2">NBRC111893</strain>
    </source>
</reference>
<organism evidence="1 2">
    <name type="scientific">Lentilactobacillus kosonis</name>
    <dbReference type="NCBI Taxonomy" id="2810561"/>
    <lineage>
        <taxon>Bacteria</taxon>
        <taxon>Bacillati</taxon>
        <taxon>Bacillota</taxon>
        <taxon>Bacilli</taxon>
        <taxon>Lactobacillales</taxon>
        <taxon>Lactobacillaceae</taxon>
        <taxon>Lentilactobacillus</taxon>
    </lineage>
</organism>
<protein>
    <submittedName>
        <fullName evidence="1">Uncharacterized protein</fullName>
    </submittedName>
</protein>
<accession>A0A401FJD9</accession>